<dbReference type="PANTHER" id="PTHR31630:SF6">
    <property type="entry name" value="PHYTANOYL-COA DIOXYGENASE-RELATED"/>
    <property type="match status" value="1"/>
</dbReference>
<dbReference type="RefSeq" id="WP_131012231.1">
    <property type="nucleotide sequence ID" value="NZ_SIRE01000004.1"/>
</dbReference>
<dbReference type="InterPro" id="IPR008775">
    <property type="entry name" value="Phytyl_CoA_dOase-like"/>
</dbReference>
<proteinExistence type="predicted"/>
<dbReference type="Proteomes" id="UP000293142">
    <property type="component" value="Unassembled WGS sequence"/>
</dbReference>
<keyword evidence="1" id="KW-0223">Dioxygenase</keyword>
<gene>
    <name evidence="1" type="ORF">EYB31_05215</name>
</gene>
<protein>
    <submittedName>
        <fullName evidence="1">Phytanoyl-CoA dioxygenase</fullName>
    </submittedName>
</protein>
<keyword evidence="1" id="KW-0560">Oxidoreductase</keyword>
<sequence length="297" mass="34904">MAVITEEMKAFFKENGYILIKNAVPKENCERTVKAIWEFMGKDPENREGWYTPPAGMDELWHDQQRGMIPFIHHPSLWDNRQFPRLYQAFAELLEEEKLWVTVDRVNMKPPKRDDKPELNASFIHWDTDTTNLTFPLPRPRPLQGVLFLEDTNIHQGGFRCVPSIYKDFEQWIKNQPADRNSINPDYTGHEVKVIPGEAGDLLLWDVLVAHGNGENMFERPRLAQYITMFPAKEEMFEERRRLAFESLKNKTSMHQQSNKFNPFPKDPRGWELTHTPEDPELTALGRKLLGLDAWNW</sequence>
<accession>A0A4Q9DX65</accession>
<dbReference type="Pfam" id="PF05721">
    <property type="entry name" value="PhyH"/>
    <property type="match status" value="1"/>
</dbReference>
<dbReference type="PANTHER" id="PTHR31630">
    <property type="entry name" value="PHYTANOYL-COA DIOXYGENASE-RELATED-RELATED"/>
    <property type="match status" value="1"/>
</dbReference>
<dbReference type="SUPFAM" id="SSF51197">
    <property type="entry name" value="Clavaminate synthase-like"/>
    <property type="match status" value="1"/>
</dbReference>
<evidence type="ECO:0000313" key="1">
    <source>
        <dbReference type="EMBL" id="TBL80630.1"/>
    </source>
</evidence>
<name>A0A4Q9DX65_9BACL</name>
<organism evidence="1 2">
    <name type="scientific">Paenibacillus thalictri</name>
    <dbReference type="NCBI Taxonomy" id="2527873"/>
    <lineage>
        <taxon>Bacteria</taxon>
        <taxon>Bacillati</taxon>
        <taxon>Bacillota</taxon>
        <taxon>Bacilli</taxon>
        <taxon>Bacillales</taxon>
        <taxon>Paenibacillaceae</taxon>
        <taxon>Paenibacillus</taxon>
    </lineage>
</organism>
<dbReference type="AlphaFoldDB" id="A0A4Q9DX65"/>
<dbReference type="OrthoDB" id="1157001at2"/>
<keyword evidence="2" id="KW-1185">Reference proteome</keyword>
<dbReference type="EMBL" id="SIRE01000004">
    <property type="protein sequence ID" value="TBL80630.1"/>
    <property type="molecule type" value="Genomic_DNA"/>
</dbReference>
<dbReference type="GO" id="GO:0016706">
    <property type="term" value="F:2-oxoglutarate-dependent dioxygenase activity"/>
    <property type="evidence" value="ECO:0007669"/>
    <property type="project" value="UniProtKB-ARBA"/>
</dbReference>
<comment type="caution">
    <text evidence="1">The sequence shown here is derived from an EMBL/GenBank/DDBJ whole genome shotgun (WGS) entry which is preliminary data.</text>
</comment>
<evidence type="ECO:0000313" key="2">
    <source>
        <dbReference type="Proteomes" id="UP000293142"/>
    </source>
</evidence>
<reference evidence="1 2" key="1">
    <citation type="submission" date="2019-02" db="EMBL/GenBank/DDBJ databases">
        <title>Paenibacillus sp. nov., isolated from surface-sterilized tissue of Thalictrum simplex L.</title>
        <authorList>
            <person name="Tuo L."/>
        </authorList>
    </citation>
    <scope>NUCLEOTIDE SEQUENCE [LARGE SCALE GENOMIC DNA]</scope>
    <source>
        <strain evidence="1 2">N2SHLJ1</strain>
    </source>
</reference>
<dbReference type="Gene3D" id="2.60.120.620">
    <property type="entry name" value="q2cbj1_9rhob like domain"/>
    <property type="match status" value="1"/>
</dbReference>